<feature type="region of interest" description="Disordered" evidence="1">
    <location>
        <begin position="1"/>
        <end position="43"/>
    </location>
</feature>
<comment type="caution">
    <text evidence="2">The sequence shown here is derived from an EMBL/GenBank/DDBJ whole genome shotgun (WGS) entry which is preliminary data.</text>
</comment>
<evidence type="ECO:0000313" key="3">
    <source>
        <dbReference type="Proteomes" id="UP000027238"/>
    </source>
</evidence>
<dbReference type="HOGENOM" id="CLU_1948711_0_0_1"/>
<feature type="region of interest" description="Disordered" evidence="1">
    <location>
        <begin position="78"/>
        <end position="104"/>
    </location>
</feature>
<organism evidence="2 3">
    <name type="scientific">Colletotrichum sublineola</name>
    <name type="common">Sorghum anthracnose fungus</name>
    <dbReference type="NCBI Taxonomy" id="1173701"/>
    <lineage>
        <taxon>Eukaryota</taxon>
        <taxon>Fungi</taxon>
        <taxon>Dikarya</taxon>
        <taxon>Ascomycota</taxon>
        <taxon>Pezizomycotina</taxon>
        <taxon>Sordariomycetes</taxon>
        <taxon>Hypocreomycetidae</taxon>
        <taxon>Glomerellales</taxon>
        <taxon>Glomerellaceae</taxon>
        <taxon>Colletotrichum</taxon>
        <taxon>Colletotrichum graminicola species complex</taxon>
    </lineage>
</organism>
<protein>
    <submittedName>
        <fullName evidence="2">Uncharacterized protein</fullName>
    </submittedName>
</protein>
<accession>A0A066WSK7</accession>
<dbReference type="EMBL" id="JMSE01001579">
    <property type="protein sequence ID" value="KDN59878.1"/>
    <property type="molecule type" value="Genomic_DNA"/>
</dbReference>
<evidence type="ECO:0000313" key="2">
    <source>
        <dbReference type="EMBL" id="KDN59878.1"/>
    </source>
</evidence>
<reference evidence="3" key="1">
    <citation type="journal article" date="2014" name="Genome Announc.">
        <title>Draft genome sequence of Colletotrichum sublineola, a destructive pathogen of cultivated sorghum.</title>
        <authorList>
            <person name="Baroncelli R."/>
            <person name="Sanz-Martin J.M."/>
            <person name="Rech G.E."/>
            <person name="Sukno S.A."/>
            <person name="Thon M.R."/>
        </authorList>
    </citation>
    <scope>NUCLEOTIDE SEQUENCE [LARGE SCALE GENOMIC DNA]</scope>
    <source>
        <strain evidence="3">TX430BB</strain>
    </source>
</reference>
<name>A0A066WSK7_COLSU</name>
<sequence length="129" mass="14459">MPRQYQSPVDHSQNSPEPPTFTSEERKHRTPAYTTEKGGQPSLFDACPFGRIRGGKPPYGVCSRMNAVHGRVVKAMSSSPLTIRRRKRRATTTETNMVGRDYMQQTRCIATTGRDNAFDPMAKSRSPLS</sequence>
<gene>
    <name evidence="2" type="ORF">CSUB01_06263</name>
</gene>
<dbReference type="Proteomes" id="UP000027238">
    <property type="component" value="Unassembled WGS sequence"/>
</dbReference>
<keyword evidence="3" id="KW-1185">Reference proteome</keyword>
<proteinExistence type="predicted"/>
<dbReference type="AlphaFoldDB" id="A0A066WSK7"/>
<feature type="compositionally biased region" description="Polar residues" evidence="1">
    <location>
        <begin position="1"/>
        <end position="15"/>
    </location>
</feature>
<evidence type="ECO:0000256" key="1">
    <source>
        <dbReference type="SAM" id="MobiDB-lite"/>
    </source>
</evidence>